<accession>A0A832J5R2</accession>
<comment type="caution">
    <text evidence="1">The sequence shown here is derived from an EMBL/GenBank/DDBJ whole genome shotgun (WGS) entry which is preliminary data.</text>
</comment>
<evidence type="ECO:0000313" key="1">
    <source>
        <dbReference type="EMBL" id="HHJ80131.1"/>
    </source>
</evidence>
<sequence length="80" mass="9132">MRNQVKTELCRYDDAPWAPRVGKSFDWAWRVTRPSGDSITGACNGKKSEVVRKVKVIAKRMQKLTCGDANFRAFKVKVNE</sequence>
<dbReference type="EMBL" id="DRNF01000046">
    <property type="protein sequence ID" value="HHJ80131.1"/>
    <property type="molecule type" value="Genomic_DNA"/>
</dbReference>
<dbReference type="AlphaFoldDB" id="A0A832J5R2"/>
<organism evidence="1">
    <name type="scientific">Candidatus Tenderia electrophaga</name>
    <dbReference type="NCBI Taxonomy" id="1748243"/>
    <lineage>
        <taxon>Bacteria</taxon>
        <taxon>Pseudomonadati</taxon>
        <taxon>Pseudomonadota</taxon>
        <taxon>Gammaproteobacteria</taxon>
        <taxon>Candidatus Tenderiales</taxon>
        <taxon>Candidatus Tenderiaceae</taxon>
        <taxon>Candidatus Tenderia</taxon>
    </lineage>
</organism>
<reference evidence="1" key="1">
    <citation type="journal article" date="2020" name="mSystems">
        <title>Genome- and Community-Level Interaction Insights into Carbon Utilization and Element Cycling Functions of Hydrothermarchaeota in Hydrothermal Sediment.</title>
        <authorList>
            <person name="Zhou Z."/>
            <person name="Liu Y."/>
            <person name="Xu W."/>
            <person name="Pan J."/>
            <person name="Luo Z.H."/>
            <person name="Li M."/>
        </authorList>
    </citation>
    <scope>NUCLEOTIDE SEQUENCE [LARGE SCALE GENOMIC DNA]</scope>
    <source>
        <strain evidence="1">HyVt-505</strain>
    </source>
</reference>
<proteinExistence type="predicted"/>
<dbReference type="Proteomes" id="UP000885832">
    <property type="component" value="Unassembled WGS sequence"/>
</dbReference>
<protein>
    <submittedName>
        <fullName evidence="1">Uncharacterized protein</fullName>
    </submittedName>
</protein>
<gene>
    <name evidence="1" type="ORF">ENJ65_00695</name>
</gene>
<name>A0A832J5R2_9GAMM</name>